<dbReference type="InterPro" id="IPR024868">
    <property type="entry name" value="FJX1/FJ"/>
</dbReference>
<keyword evidence="2" id="KW-0472">Membrane</keyword>
<feature type="region of interest" description="Disordered" evidence="1">
    <location>
        <begin position="204"/>
        <end position="228"/>
    </location>
</feature>
<feature type="transmembrane region" description="Helical" evidence="2">
    <location>
        <begin position="68"/>
        <end position="89"/>
    </location>
</feature>
<dbReference type="AlphaFoldDB" id="A0AAW0XZH8"/>
<feature type="compositionally biased region" description="Basic and acidic residues" evidence="1">
    <location>
        <begin position="208"/>
        <end position="228"/>
    </location>
</feature>
<sequence length="652" mass="74098">MIVVNSKMTSSDSPRLNLATTSRDFLATVDYPLRPVVSRTWDKPSRSRSRWNCSYFPQSFPVYRMQRVVSVVLCLLGLLLLSVVAFVLVQVTPTTQILRMELTPTPDAKNSRQHLVADDRKWDVGIARTARKLEDHPEYKRSVEEVYSDDEAPDEDDDEDDLILNESYDENYEHQEDDEYNPVFDMKYFDFSIKEGEGDLNAVANRGQHQEDKKKGKKMSEDAESRHNVVEASNSFKTPRVGQKWTNLPRVILVNDYGVVVVEEGVVFSGAVEAILQEPQTSDASVGEVQKQLRMREVRGLQEPTWERCGRPKNQWVELSGDVAACARYRYPDDYLLLGEVLSFYLARLLGVGHVPPVALSEPSTPRWASVASKMTLAGWGDAPVVVLTPWIDDLVRDHMPTILLDIILKNSTLCILEEESPNEEPSEDLQGHKLYGVSRLEDQKLVTQRSEVEVKEGRKKKQKARGSRSLKQASEKDLVRLLQWSDLLVFDYLTGNYDRVAYMQDAAEKESRPQILTGTIHNLVRSETTDALWLLDNESGLMDAYTLLYGAADPAQSSRFHAFHERMLASLCVFRRSTMEAVLGLAQHPQPARLLVGFAKTNEPLFGKLPDPLKNELFVTHFPQRLARVRDWMSKCVDKLKKIPNSTISKL</sequence>
<keyword evidence="2" id="KW-0812">Transmembrane</keyword>
<evidence type="ECO:0008006" key="5">
    <source>
        <dbReference type="Google" id="ProtNLM"/>
    </source>
</evidence>
<feature type="region of interest" description="Disordered" evidence="1">
    <location>
        <begin position="449"/>
        <end position="470"/>
    </location>
</feature>
<evidence type="ECO:0000256" key="1">
    <source>
        <dbReference type="SAM" id="MobiDB-lite"/>
    </source>
</evidence>
<evidence type="ECO:0000313" key="4">
    <source>
        <dbReference type="Proteomes" id="UP001445076"/>
    </source>
</evidence>
<organism evidence="3 4">
    <name type="scientific">Cherax quadricarinatus</name>
    <name type="common">Australian red claw crayfish</name>
    <dbReference type="NCBI Taxonomy" id="27406"/>
    <lineage>
        <taxon>Eukaryota</taxon>
        <taxon>Metazoa</taxon>
        <taxon>Ecdysozoa</taxon>
        <taxon>Arthropoda</taxon>
        <taxon>Crustacea</taxon>
        <taxon>Multicrustacea</taxon>
        <taxon>Malacostraca</taxon>
        <taxon>Eumalacostraca</taxon>
        <taxon>Eucarida</taxon>
        <taxon>Decapoda</taxon>
        <taxon>Pleocyemata</taxon>
        <taxon>Astacidea</taxon>
        <taxon>Parastacoidea</taxon>
        <taxon>Parastacidae</taxon>
        <taxon>Cherax</taxon>
    </lineage>
</organism>
<reference evidence="3 4" key="1">
    <citation type="journal article" date="2024" name="BMC Genomics">
        <title>Genome assembly of redclaw crayfish (Cherax quadricarinatus) provides insights into its immune adaptation and hypoxia tolerance.</title>
        <authorList>
            <person name="Liu Z."/>
            <person name="Zheng J."/>
            <person name="Li H."/>
            <person name="Fang K."/>
            <person name="Wang S."/>
            <person name="He J."/>
            <person name="Zhou D."/>
            <person name="Weng S."/>
            <person name="Chi M."/>
            <person name="Gu Z."/>
            <person name="He J."/>
            <person name="Li F."/>
            <person name="Wang M."/>
        </authorList>
    </citation>
    <scope>NUCLEOTIDE SEQUENCE [LARGE SCALE GENOMIC DNA]</scope>
    <source>
        <strain evidence="3">ZL_2023a</strain>
    </source>
</reference>
<comment type="caution">
    <text evidence="3">The sequence shown here is derived from an EMBL/GenBank/DDBJ whole genome shotgun (WGS) entry which is preliminary data.</text>
</comment>
<feature type="compositionally biased region" description="Acidic residues" evidence="1">
    <location>
        <begin position="146"/>
        <end position="161"/>
    </location>
</feature>
<gene>
    <name evidence="3" type="ORF">OTU49_015145</name>
</gene>
<dbReference type="GO" id="GO:0007267">
    <property type="term" value="P:cell-cell signaling"/>
    <property type="evidence" value="ECO:0007669"/>
    <property type="project" value="TreeGrafter"/>
</dbReference>
<dbReference type="PANTHER" id="PTHR13147:SF5">
    <property type="entry name" value="FOUR-JOINTED BOX PROTEIN 1"/>
    <property type="match status" value="1"/>
</dbReference>
<feature type="region of interest" description="Disordered" evidence="1">
    <location>
        <begin position="140"/>
        <end position="161"/>
    </location>
</feature>
<dbReference type="GO" id="GO:0005615">
    <property type="term" value="C:extracellular space"/>
    <property type="evidence" value="ECO:0007669"/>
    <property type="project" value="TreeGrafter"/>
</dbReference>
<evidence type="ECO:0000313" key="3">
    <source>
        <dbReference type="EMBL" id="KAK8749953.1"/>
    </source>
</evidence>
<protein>
    <recommendedName>
        <fullName evidence="5">Four-jointed box protein 1</fullName>
    </recommendedName>
</protein>
<name>A0AAW0XZH8_CHEQU</name>
<dbReference type="Proteomes" id="UP001445076">
    <property type="component" value="Unassembled WGS sequence"/>
</dbReference>
<dbReference type="PRINTS" id="PR02072">
    <property type="entry name" value="4JOINTEDBOX1"/>
</dbReference>
<feature type="compositionally biased region" description="Basic residues" evidence="1">
    <location>
        <begin position="458"/>
        <end position="469"/>
    </location>
</feature>
<proteinExistence type="predicted"/>
<keyword evidence="2" id="KW-1133">Transmembrane helix</keyword>
<dbReference type="PANTHER" id="PTHR13147">
    <property type="entry name" value="FOUR-JOINTED BOX PROTEIN 1"/>
    <property type="match status" value="1"/>
</dbReference>
<dbReference type="EMBL" id="JARKIK010000008">
    <property type="protein sequence ID" value="KAK8749953.1"/>
    <property type="molecule type" value="Genomic_DNA"/>
</dbReference>
<keyword evidence="4" id="KW-1185">Reference proteome</keyword>
<evidence type="ECO:0000256" key="2">
    <source>
        <dbReference type="SAM" id="Phobius"/>
    </source>
</evidence>
<accession>A0AAW0XZH8</accession>